<dbReference type="PANTHER" id="PTHR33931">
    <property type="entry name" value="HOLIN-LIKE PROTEIN CIDA-RELATED"/>
    <property type="match status" value="1"/>
</dbReference>
<dbReference type="NCBIfam" id="NF002460">
    <property type="entry name" value="PRK01658.1"/>
    <property type="match status" value="1"/>
</dbReference>
<dbReference type="EMBL" id="CP017560">
    <property type="protein sequence ID" value="AOV07651.1"/>
    <property type="molecule type" value="Genomic_DNA"/>
</dbReference>
<feature type="transmembrane region" description="Helical" evidence="6">
    <location>
        <begin position="68"/>
        <end position="87"/>
    </location>
</feature>
<feature type="transmembrane region" description="Helical" evidence="6">
    <location>
        <begin position="35"/>
        <end position="56"/>
    </location>
</feature>
<evidence type="ECO:0000256" key="5">
    <source>
        <dbReference type="ARBA" id="ARBA00023136"/>
    </source>
</evidence>
<dbReference type="AlphaFoldDB" id="A0A1D8JG26"/>
<dbReference type="KEGG" id="surl:BI350_08950"/>
<evidence type="ECO:0000256" key="2">
    <source>
        <dbReference type="ARBA" id="ARBA00022475"/>
    </source>
</evidence>
<keyword evidence="2" id="KW-1003">Cell membrane</keyword>
<evidence type="ECO:0000256" key="4">
    <source>
        <dbReference type="ARBA" id="ARBA00022989"/>
    </source>
</evidence>
<evidence type="ECO:0008006" key="9">
    <source>
        <dbReference type="Google" id="ProtNLM"/>
    </source>
</evidence>
<dbReference type="InterPro" id="IPR005538">
    <property type="entry name" value="LrgA/CidA"/>
</dbReference>
<reference evidence="7 8" key="1">
    <citation type="submission" date="2016-09" db="EMBL/GenBank/DDBJ databases">
        <title>Complete genome sequence of the Lysinibacillus sphaericus LMG 22257, a specie of Bacillus with ureolytic activity that can effectively biodeposit calcium carbonate.</title>
        <authorList>
            <person name="Yan W."/>
        </authorList>
    </citation>
    <scope>NUCLEOTIDE SEQUENCE [LARGE SCALE GENOMIC DNA]</scope>
    <source>
        <strain evidence="7 8">LMG 22257</strain>
    </source>
</reference>
<protein>
    <recommendedName>
        <fullName evidence="9">CidA/LrgA family protein</fullName>
    </recommendedName>
</protein>
<proteinExistence type="predicted"/>
<comment type="subcellular location">
    <subcellularLocation>
        <location evidence="1">Cell membrane</location>
        <topology evidence="1">Multi-pass membrane protein</topology>
    </subcellularLocation>
</comment>
<evidence type="ECO:0000313" key="7">
    <source>
        <dbReference type="EMBL" id="AOV07651.1"/>
    </source>
</evidence>
<keyword evidence="5 6" id="KW-0472">Membrane</keyword>
<name>A0A1D8JG26_9BACL</name>
<feature type="transmembrane region" description="Helical" evidence="6">
    <location>
        <begin position="93"/>
        <end position="115"/>
    </location>
</feature>
<dbReference type="PANTHER" id="PTHR33931:SF6">
    <property type="entry name" value="INTEGRAL MEMBRANE PROTEIN YXZK-RELATED"/>
    <property type="match status" value="1"/>
</dbReference>
<organism evidence="7 8">
    <name type="scientific">Sporosarcina ureilytica</name>
    <dbReference type="NCBI Taxonomy" id="298596"/>
    <lineage>
        <taxon>Bacteria</taxon>
        <taxon>Bacillati</taxon>
        <taxon>Bacillota</taxon>
        <taxon>Bacilli</taxon>
        <taxon>Bacillales</taxon>
        <taxon>Caryophanaceae</taxon>
        <taxon>Sporosarcina</taxon>
    </lineage>
</organism>
<gene>
    <name evidence="7" type="ORF">BI350_08950</name>
</gene>
<evidence type="ECO:0000256" key="6">
    <source>
        <dbReference type="SAM" id="Phobius"/>
    </source>
</evidence>
<evidence type="ECO:0000313" key="8">
    <source>
        <dbReference type="Proteomes" id="UP000185746"/>
    </source>
</evidence>
<sequence>MKKILDVPLKKILLIIIQIAGLYLLSALGEFISNILSLSIPGSIIGLLILLIGLYFRIIPESFIKEGAGLLLVILPLFFIPATVGIVQHPEFLSMKGLILILIVMVSTFLTMIVAGRMSEWYEKKNVRGES</sequence>
<keyword evidence="4 6" id="KW-1133">Transmembrane helix</keyword>
<feature type="transmembrane region" description="Helical" evidence="6">
    <location>
        <begin position="12"/>
        <end position="29"/>
    </location>
</feature>
<keyword evidence="8" id="KW-1185">Reference proteome</keyword>
<evidence type="ECO:0000256" key="3">
    <source>
        <dbReference type="ARBA" id="ARBA00022692"/>
    </source>
</evidence>
<dbReference type="GO" id="GO:0005886">
    <property type="term" value="C:plasma membrane"/>
    <property type="evidence" value="ECO:0007669"/>
    <property type="project" value="UniProtKB-SubCell"/>
</dbReference>
<keyword evidence="3 6" id="KW-0812">Transmembrane</keyword>
<dbReference type="RefSeq" id="WP_075527784.1">
    <property type="nucleotide sequence ID" value="NZ_CP017560.1"/>
</dbReference>
<evidence type="ECO:0000256" key="1">
    <source>
        <dbReference type="ARBA" id="ARBA00004651"/>
    </source>
</evidence>
<dbReference type="Proteomes" id="UP000185746">
    <property type="component" value="Chromosome"/>
</dbReference>
<dbReference type="Pfam" id="PF03788">
    <property type="entry name" value="LrgA"/>
    <property type="match status" value="1"/>
</dbReference>
<accession>A0A1D8JG26</accession>